<dbReference type="InterPro" id="IPR009057">
    <property type="entry name" value="Homeodomain-like_sf"/>
</dbReference>
<keyword evidence="2" id="KW-1185">Reference proteome</keyword>
<gene>
    <name evidence="1" type="ORF">ASPWEDRAFT_427181</name>
</gene>
<proteinExistence type="predicted"/>
<dbReference type="Proteomes" id="UP000184383">
    <property type="component" value="Unassembled WGS sequence"/>
</dbReference>
<dbReference type="EMBL" id="KV878211">
    <property type="protein sequence ID" value="OJJ36786.1"/>
    <property type="molecule type" value="Genomic_DNA"/>
</dbReference>
<protein>
    <submittedName>
        <fullName evidence="1">Uncharacterized protein</fullName>
    </submittedName>
</protein>
<name>A0A1L9RPC0_ASPWE</name>
<sequence length="56" mass="6450">MPLSKEAYIQMAISAWKEKKVKSKLKAAEIFGIPESILCDWLTEETLIQLLLDIDR</sequence>
<dbReference type="GeneID" id="63751699"/>
<evidence type="ECO:0000313" key="2">
    <source>
        <dbReference type="Proteomes" id="UP000184383"/>
    </source>
</evidence>
<dbReference type="SUPFAM" id="SSF46689">
    <property type="entry name" value="Homeodomain-like"/>
    <property type="match status" value="1"/>
</dbReference>
<dbReference type="AlphaFoldDB" id="A0A1L9RPC0"/>
<accession>A0A1L9RPC0</accession>
<dbReference type="VEuPathDB" id="FungiDB:ASPWEDRAFT_427181"/>
<evidence type="ECO:0000313" key="1">
    <source>
        <dbReference type="EMBL" id="OJJ36786.1"/>
    </source>
</evidence>
<organism evidence="1 2">
    <name type="scientific">Aspergillus wentii DTO 134E9</name>
    <dbReference type="NCBI Taxonomy" id="1073089"/>
    <lineage>
        <taxon>Eukaryota</taxon>
        <taxon>Fungi</taxon>
        <taxon>Dikarya</taxon>
        <taxon>Ascomycota</taxon>
        <taxon>Pezizomycotina</taxon>
        <taxon>Eurotiomycetes</taxon>
        <taxon>Eurotiomycetidae</taxon>
        <taxon>Eurotiales</taxon>
        <taxon>Aspergillaceae</taxon>
        <taxon>Aspergillus</taxon>
        <taxon>Aspergillus subgen. Cremei</taxon>
    </lineage>
</organism>
<reference evidence="2" key="1">
    <citation type="journal article" date="2017" name="Genome Biol.">
        <title>Comparative genomics reveals high biological diversity and specific adaptations in the industrially and medically important fungal genus Aspergillus.</title>
        <authorList>
            <person name="de Vries R.P."/>
            <person name="Riley R."/>
            <person name="Wiebenga A."/>
            <person name="Aguilar-Osorio G."/>
            <person name="Amillis S."/>
            <person name="Uchima C.A."/>
            <person name="Anderluh G."/>
            <person name="Asadollahi M."/>
            <person name="Askin M."/>
            <person name="Barry K."/>
            <person name="Battaglia E."/>
            <person name="Bayram O."/>
            <person name="Benocci T."/>
            <person name="Braus-Stromeyer S.A."/>
            <person name="Caldana C."/>
            <person name="Canovas D."/>
            <person name="Cerqueira G.C."/>
            <person name="Chen F."/>
            <person name="Chen W."/>
            <person name="Choi C."/>
            <person name="Clum A."/>
            <person name="Dos Santos R.A."/>
            <person name="Damasio A.R."/>
            <person name="Diallinas G."/>
            <person name="Emri T."/>
            <person name="Fekete E."/>
            <person name="Flipphi M."/>
            <person name="Freyberg S."/>
            <person name="Gallo A."/>
            <person name="Gournas C."/>
            <person name="Habgood R."/>
            <person name="Hainaut M."/>
            <person name="Harispe M.L."/>
            <person name="Henrissat B."/>
            <person name="Hilden K.S."/>
            <person name="Hope R."/>
            <person name="Hossain A."/>
            <person name="Karabika E."/>
            <person name="Karaffa L."/>
            <person name="Karanyi Z."/>
            <person name="Krasevec N."/>
            <person name="Kuo A."/>
            <person name="Kusch H."/>
            <person name="LaButti K."/>
            <person name="Lagendijk E.L."/>
            <person name="Lapidus A."/>
            <person name="Levasseur A."/>
            <person name="Lindquist E."/>
            <person name="Lipzen A."/>
            <person name="Logrieco A.F."/>
            <person name="MacCabe A."/>
            <person name="Maekelae M.R."/>
            <person name="Malavazi I."/>
            <person name="Melin P."/>
            <person name="Meyer V."/>
            <person name="Mielnichuk N."/>
            <person name="Miskei M."/>
            <person name="Molnar A.P."/>
            <person name="Mule G."/>
            <person name="Ngan C.Y."/>
            <person name="Orejas M."/>
            <person name="Orosz E."/>
            <person name="Ouedraogo J.P."/>
            <person name="Overkamp K.M."/>
            <person name="Park H.-S."/>
            <person name="Perrone G."/>
            <person name="Piumi F."/>
            <person name="Punt P.J."/>
            <person name="Ram A.F."/>
            <person name="Ramon A."/>
            <person name="Rauscher S."/>
            <person name="Record E."/>
            <person name="Riano-Pachon D.M."/>
            <person name="Robert V."/>
            <person name="Roehrig J."/>
            <person name="Ruller R."/>
            <person name="Salamov A."/>
            <person name="Salih N.S."/>
            <person name="Samson R.A."/>
            <person name="Sandor E."/>
            <person name="Sanguinetti M."/>
            <person name="Schuetze T."/>
            <person name="Sepcic K."/>
            <person name="Shelest E."/>
            <person name="Sherlock G."/>
            <person name="Sophianopoulou V."/>
            <person name="Squina F.M."/>
            <person name="Sun H."/>
            <person name="Susca A."/>
            <person name="Todd R.B."/>
            <person name="Tsang A."/>
            <person name="Unkles S.E."/>
            <person name="van de Wiele N."/>
            <person name="van Rossen-Uffink D."/>
            <person name="Oliveira J.V."/>
            <person name="Vesth T.C."/>
            <person name="Visser J."/>
            <person name="Yu J.-H."/>
            <person name="Zhou M."/>
            <person name="Andersen M.R."/>
            <person name="Archer D.B."/>
            <person name="Baker S.E."/>
            <person name="Benoit I."/>
            <person name="Brakhage A.A."/>
            <person name="Braus G.H."/>
            <person name="Fischer R."/>
            <person name="Frisvad J.C."/>
            <person name="Goldman G.H."/>
            <person name="Houbraken J."/>
            <person name="Oakley B."/>
            <person name="Pocsi I."/>
            <person name="Scazzocchio C."/>
            <person name="Seiboth B."/>
            <person name="vanKuyk P.A."/>
            <person name="Wortman J."/>
            <person name="Dyer P.S."/>
            <person name="Grigoriev I.V."/>
        </authorList>
    </citation>
    <scope>NUCLEOTIDE SEQUENCE [LARGE SCALE GENOMIC DNA]</scope>
    <source>
        <strain evidence="2">DTO 134E9</strain>
    </source>
</reference>
<dbReference type="RefSeq" id="XP_040690462.1">
    <property type="nucleotide sequence ID" value="XM_040835851.1"/>
</dbReference>